<keyword evidence="4" id="KW-0547">Nucleotide-binding</keyword>
<evidence type="ECO:0000256" key="9">
    <source>
        <dbReference type="SAM" id="Phobius"/>
    </source>
</evidence>
<dbReference type="Proteomes" id="UP001279660">
    <property type="component" value="Unassembled WGS sequence"/>
</dbReference>
<dbReference type="Pfam" id="PF02706">
    <property type="entry name" value="Wzz"/>
    <property type="match status" value="1"/>
</dbReference>
<dbReference type="Pfam" id="PF13807">
    <property type="entry name" value="GNVR"/>
    <property type="match status" value="1"/>
</dbReference>
<dbReference type="InterPro" id="IPR027417">
    <property type="entry name" value="P-loop_NTPase"/>
</dbReference>
<dbReference type="NCBIfam" id="TIGR01007">
    <property type="entry name" value="eps_fam"/>
    <property type="match status" value="1"/>
</dbReference>
<dbReference type="InterPro" id="IPR003856">
    <property type="entry name" value="LPS_length_determ_N"/>
</dbReference>
<organism evidence="12 13">
    <name type="scientific">Sphingomonas echinoides</name>
    <dbReference type="NCBI Taxonomy" id="59803"/>
    <lineage>
        <taxon>Bacteria</taxon>
        <taxon>Pseudomonadati</taxon>
        <taxon>Pseudomonadota</taxon>
        <taxon>Alphaproteobacteria</taxon>
        <taxon>Sphingomonadales</taxon>
        <taxon>Sphingomonadaceae</taxon>
        <taxon>Sphingomonas</taxon>
    </lineage>
</organism>
<sequence length="739" mass="81037">MDMMSTQPHGVAPIPAMALVGPLDAGRQSTPILRQYLRIAMRWRYLIIGIVLASALLGLIVTLLMTPKYTATTTIEISRESDKVTDFQGVQRDATVADQEFYQTQYGLLQSRSLAERIALQLRLVDDPKFFAMFGEPRYDPAFDKINGRYPASGRPARQREAGMILTKHFSVDPTRLSRLVSLHFVSPDAAFSAKVANAWAENFIQTNLERKVQATSYGRNLLQGQLSEYKQRLDESQRQLVTYASAQQIINLPAQGGSGDGKSTSERSIVADDLATLNTALSQATVDRVQAQARYQQVGRSGASTEALRNQAINNLRQHRAELAAEYQQLMVKFEPGYPAAKAIQSQIDQLDRSISREESRITGSLEADYREALQREQQLQVKVGQLKSGYLDLRRRSIQYNIYQQEVDTNRALYDGLLQRFKEIGVAGGVGVNNISIVDPADAPQKPSSPILLLNLAIAIFGGLVAATVLALALEQIDEAIADPAEVERSLGLPLLGSVPRVEGQTPKEALKDRKSDLVEAYLAVQTTLAFTTEHGVPRSFMVTSTRPTEGKSTTALALATTLARGQRKVILIDGDMRSPSVHQLGGVDHNKGLSNFLTGQDNIAALTFDMDELGFTAMSSGPIPPNAAELLTGKRLALLIERLLETFDHVVIDAPPVMGLADAPLIASRVEGVIFVVESHGIRATLVKTALSRLASAHARVIGGVLTKFDARKAHYGYGYEYGYRYGRDKFDEQVA</sequence>
<evidence type="ECO:0000256" key="6">
    <source>
        <dbReference type="ARBA" id="ARBA00022989"/>
    </source>
</evidence>
<evidence type="ECO:0000256" key="4">
    <source>
        <dbReference type="ARBA" id="ARBA00022741"/>
    </source>
</evidence>
<dbReference type="CDD" id="cd05387">
    <property type="entry name" value="BY-kinase"/>
    <property type="match status" value="1"/>
</dbReference>
<dbReference type="Gene3D" id="3.40.50.300">
    <property type="entry name" value="P-loop containing nucleotide triphosphate hydrolases"/>
    <property type="match status" value="1"/>
</dbReference>
<keyword evidence="8" id="KW-0175">Coiled coil</keyword>
<feature type="domain" description="Polysaccharide chain length determinant N-terminal" evidence="10">
    <location>
        <begin position="33"/>
        <end position="119"/>
    </location>
</feature>
<dbReference type="Pfam" id="PF10609">
    <property type="entry name" value="ParA"/>
    <property type="match status" value="1"/>
</dbReference>
<evidence type="ECO:0000259" key="11">
    <source>
        <dbReference type="Pfam" id="PF13807"/>
    </source>
</evidence>
<keyword evidence="3 9" id="KW-0812">Transmembrane</keyword>
<dbReference type="PANTHER" id="PTHR32309">
    <property type="entry name" value="TYROSINE-PROTEIN KINASE"/>
    <property type="match status" value="1"/>
</dbReference>
<evidence type="ECO:0000256" key="1">
    <source>
        <dbReference type="ARBA" id="ARBA00004651"/>
    </source>
</evidence>
<evidence type="ECO:0000256" key="3">
    <source>
        <dbReference type="ARBA" id="ARBA00022692"/>
    </source>
</evidence>
<evidence type="ECO:0000256" key="5">
    <source>
        <dbReference type="ARBA" id="ARBA00022840"/>
    </source>
</evidence>
<keyword evidence="6 9" id="KW-1133">Transmembrane helix</keyword>
<evidence type="ECO:0000259" key="10">
    <source>
        <dbReference type="Pfam" id="PF02706"/>
    </source>
</evidence>
<evidence type="ECO:0000256" key="7">
    <source>
        <dbReference type="ARBA" id="ARBA00023136"/>
    </source>
</evidence>
<comment type="caution">
    <text evidence="12">The sequence shown here is derived from an EMBL/GenBank/DDBJ whole genome shotgun (WGS) entry which is preliminary data.</text>
</comment>
<keyword evidence="5" id="KW-0067">ATP-binding</keyword>
<dbReference type="PANTHER" id="PTHR32309:SF13">
    <property type="entry name" value="FERRIC ENTEROBACTIN TRANSPORT PROTEIN FEPE"/>
    <property type="match status" value="1"/>
</dbReference>
<dbReference type="RefSeq" id="WP_319625216.1">
    <property type="nucleotide sequence ID" value="NZ_JAWXXV010000003.1"/>
</dbReference>
<keyword evidence="2" id="KW-1003">Cell membrane</keyword>
<dbReference type="EMBL" id="JAWXXV010000003">
    <property type="protein sequence ID" value="MDX5986620.1"/>
    <property type="molecule type" value="Genomic_DNA"/>
</dbReference>
<feature type="domain" description="Tyrosine-protein kinase G-rich" evidence="11">
    <location>
        <begin position="406"/>
        <end position="475"/>
    </location>
</feature>
<evidence type="ECO:0000256" key="8">
    <source>
        <dbReference type="SAM" id="Coils"/>
    </source>
</evidence>
<dbReference type="SUPFAM" id="SSF52540">
    <property type="entry name" value="P-loop containing nucleoside triphosphate hydrolases"/>
    <property type="match status" value="1"/>
</dbReference>
<evidence type="ECO:0000313" key="13">
    <source>
        <dbReference type="Proteomes" id="UP001279660"/>
    </source>
</evidence>
<feature type="transmembrane region" description="Helical" evidence="9">
    <location>
        <begin position="43"/>
        <end position="65"/>
    </location>
</feature>
<comment type="subcellular location">
    <subcellularLocation>
        <location evidence="1">Cell membrane</location>
        <topology evidence="1">Multi-pass membrane protein</topology>
    </subcellularLocation>
</comment>
<feature type="coiled-coil region" evidence="8">
    <location>
        <begin position="220"/>
        <end position="247"/>
    </location>
</feature>
<accession>A0ABU4PSJ8</accession>
<dbReference type="InterPro" id="IPR005702">
    <property type="entry name" value="Wzc-like_C"/>
</dbReference>
<evidence type="ECO:0000256" key="2">
    <source>
        <dbReference type="ARBA" id="ARBA00022475"/>
    </source>
</evidence>
<name>A0ABU4PSJ8_9SPHN</name>
<dbReference type="InterPro" id="IPR032807">
    <property type="entry name" value="GNVR"/>
</dbReference>
<dbReference type="InterPro" id="IPR033756">
    <property type="entry name" value="YlxH/NBP35"/>
</dbReference>
<dbReference type="InterPro" id="IPR050445">
    <property type="entry name" value="Bact_polysacc_biosynth/exp"/>
</dbReference>
<feature type="coiled-coil region" evidence="8">
    <location>
        <begin position="310"/>
        <end position="362"/>
    </location>
</feature>
<proteinExistence type="predicted"/>
<evidence type="ECO:0000313" key="12">
    <source>
        <dbReference type="EMBL" id="MDX5986620.1"/>
    </source>
</evidence>
<protein>
    <submittedName>
        <fullName evidence="12">Polysaccharide biosynthesis tyrosine autokinase</fullName>
    </submittedName>
</protein>
<keyword evidence="13" id="KW-1185">Reference proteome</keyword>
<keyword evidence="7 9" id="KW-0472">Membrane</keyword>
<gene>
    <name evidence="12" type="ORF">SIL82_20390</name>
</gene>
<reference evidence="12 13" key="1">
    <citation type="submission" date="2023-11" db="EMBL/GenBank/DDBJ databases">
        <title>MicrobeMod: A computational toolkit for identifying prokaryotic methylation and restriction-modification with nanopore sequencing.</title>
        <authorList>
            <person name="Crits-Christoph A."/>
            <person name="Kang S.C."/>
            <person name="Lee H."/>
            <person name="Ostrov N."/>
        </authorList>
    </citation>
    <scope>NUCLEOTIDE SEQUENCE [LARGE SCALE GENOMIC DNA]</scope>
    <source>
        <strain evidence="12 13">ATCC 14820</strain>
    </source>
</reference>